<comment type="caution">
    <text evidence="6">The sequence shown here is derived from an EMBL/GenBank/DDBJ whole genome shotgun (WGS) entry which is preliminary data.</text>
</comment>
<evidence type="ECO:0000256" key="2">
    <source>
        <dbReference type="ARBA" id="ARBA00008814"/>
    </source>
</evidence>
<dbReference type="InterPro" id="IPR002491">
    <property type="entry name" value="ABC_transptr_periplasmic_BD"/>
</dbReference>
<accession>A0A4R4V8D0</accession>
<dbReference type="PROSITE" id="PS50983">
    <property type="entry name" value="FE_B12_PBP"/>
    <property type="match status" value="1"/>
</dbReference>
<sequence>MDWSRSASRARRGRRRLTTLVGALSMLLVVSACGGYHAGTGGESTGAPPNSDGAFPVSVEHAHGRTEIPKRPQRVIALGYTDVDPLLALGIVPVAMRPWTGMPGPGSWAKDRLGGAQPYLFPTQGPVDVEKVAELQPDLIVAVNSQVDASLYEQLSALAPTIVRPAGFADFATPWQDATRMIGTAVGEKREAEALIAGTQARIDQAAAQHPRFAQATGAVVLLNPKGGYWPYARNDARGQFLTGLGIKLPAALQHLDDGEKFHLDVSAERTGELESDVLVVIDQGGGAERLRADPLFQSLEVSERGDVITVPFNETGIALAHNTVLSIPHTLDHVVPMLADKLER</sequence>
<evidence type="ECO:0000313" key="7">
    <source>
        <dbReference type="Proteomes" id="UP000295674"/>
    </source>
</evidence>
<protein>
    <submittedName>
        <fullName evidence="6">Iron-siderophore ABC transporter substrate-binding protein</fullName>
    </submittedName>
</protein>
<evidence type="ECO:0000259" key="5">
    <source>
        <dbReference type="PROSITE" id="PS50983"/>
    </source>
</evidence>
<dbReference type="PANTHER" id="PTHR30532">
    <property type="entry name" value="IRON III DICITRATE-BINDING PERIPLASMIC PROTEIN"/>
    <property type="match status" value="1"/>
</dbReference>
<dbReference type="AlphaFoldDB" id="A0A4R4V8D0"/>
<dbReference type="CDD" id="cd01146">
    <property type="entry name" value="FhuD"/>
    <property type="match status" value="1"/>
</dbReference>
<feature type="domain" description="Fe/B12 periplasmic-binding" evidence="5">
    <location>
        <begin position="74"/>
        <end position="343"/>
    </location>
</feature>
<dbReference type="PANTHER" id="PTHR30532:SF24">
    <property type="entry name" value="FERRIC ENTEROBACTIN-BINDING PERIPLASMIC PROTEIN FEPB"/>
    <property type="match status" value="1"/>
</dbReference>
<name>A0A4R4V8D0_9PSEU</name>
<dbReference type="GO" id="GO:0030288">
    <property type="term" value="C:outer membrane-bounded periplasmic space"/>
    <property type="evidence" value="ECO:0007669"/>
    <property type="project" value="TreeGrafter"/>
</dbReference>
<dbReference type="RefSeq" id="WP_132678360.1">
    <property type="nucleotide sequence ID" value="NZ_SMKS01000060.1"/>
</dbReference>
<evidence type="ECO:0000313" key="6">
    <source>
        <dbReference type="EMBL" id="TDD01529.1"/>
    </source>
</evidence>
<evidence type="ECO:0000256" key="1">
    <source>
        <dbReference type="ARBA" id="ARBA00004196"/>
    </source>
</evidence>
<evidence type="ECO:0000256" key="4">
    <source>
        <dbReference type="ARBA" id="ARBA00022729"/>
    </source>
</evidence>
<reference evidence="6 7" key="1">
    <citation type="submission" date="2019-03" db="EMBL/GenBank/DDBJ databases">
        <title>Draft genome sequences of novel Actinobacteria.</title>
        <authorList>
            <person name="Sahin N."/>
            <person name="Ay H."/>
            <person name="Saygin H."/>
        </authorList>
    </citation>
    <scope>NUCLEOTIDE SEQUENCE [LARGE SCALE GENOMIC DNA]</scope>
    <source>
        <strain evidence="6 7">16K309</strain>
    </source>
</reference>
<keyword evidence="7" id="KW-1185">Reference proteome</keyword>
<organism evidence="6 7">
    <name type="scientific">Saccharopolyspora terrae</name>
    <dbReference type="NCBI Taxonomy" id="2530384"/>
    <lineage>
        <taxon>Bacteria</taxon>
        <taxon>Bacillati</taxon>
        <taxon>Actinomycetota</taxon>
        <taxon>Actinomycetes</taxon>
        <taxon>Pseudonocardiales</taxon>
        <taxon>Pseudonocardiaceae</taxon>
        <taxon>Saccharopolyspora</taxon>
    </lineage>
</organism>
<dbReference type="Proteomes" id="UP000295674">
    <property type="component" value="Unassembled WGS sequence"/>
</dbReference>
<proteinExistence type="inferred from homology"/>
<dbReference type="PROSITE" id="PS51257">
    <property type="entry name" value="PROKAR_LIPOPROTEIN"/>
    <property type="match status" value="1"/>
</dbReference>
<dbReference type="SUPFAM" id="SSF53807">
    <property type="entry name" value="Helical backbone' metal receptor"/>
    <property type="match status" value="1"/>
</dbReference>
<gene>
    <name evidence="6" type="ORF">E1181_24910</name>
</gene>
<comment type="subcellular location">
    <subcellularLocation>
        <location evidence="1">Cell envelope</location>
    </subcellularLocation>
</comment>
<comment type="similarity">
    <text evidence="2">Belongs to the bacterial solute-binding protein 8 family.</text>
</comment>
<dbReference type="Gene3D" id="3.40.50.1980">
    <property type="entry name" value="Nitrogenase molybdenum iron protein domain"/>
    <property type="match status" value="2"/>
</dbReference>
<dbReference type="InterPro" id="IPR051313">
    <property type="entry name" value="Bact_iron-sidero_bind"/>
</dbReference>
<dbReference type="Pfam" id="PF01497">
    <property type="entry name" value="Peripla_BP_2"/>
    <property type="match status" value="1"/>
</dbReference>
<dbReference type="GO" id="GO:1901678">
    <property type="term" value="P:iron coordination entity transport"/>
    <property type="evidence" value="ECO:0007669"/>
    <property type="project" value="UniProtKB-ARBA"/>
</dbReference>
<dbReference type="EMBL" id="SMKS01000060">
    <property type="protein sequence ID" value="TDD01529.1"/>
    <property type="molecule type" value="Genomic_DNA"/>
</dbReference>
<dbReference type="OrthoDB" id="1846031at2"/>
<keyword evidence="3" id="KW-0813">Transport</keyword>
<evidence type="ECO:0000256" key="3">
    <source>
        <dbReference type="ARBA" id="ARBA00022448"/>
    </source>
</evidence>
<keyword evidence="4" id="KW-0732">Signal</keyword>